<gene>
    <name evidence="2" type="ORF">DFK10_05385</name>
</gene>
<sequence length="183" mass="19866">MTDPLNQFPGELLDRLRENRGRIFWLGVILSLIGLLLIVFPVVGSILTKVMIGWVFLLAGAVMLWQAFQARRWNAALWTGLVAVLHLALGVYLSFFPLTGLVGLTILMAALFAIQGVVELWMGLTHRAARGWVWMVLSGIASLVLAFLLVLGLPGAAMWALGLMVGLNLLTSGIGFIALSRSV</sequence>
<dbReference type="InterPro" id="IPR005325">
    <property type="entry name" value="DUF308_memb"/>
</dbReference>
<dbReference type="OrthoDB" id="9815400at2"/>
<feature type="transmembrane region" description="Helical" evidence="1">
    <location>
        <begin position="75"/>
        <end position="95"/>
    </location>
</feature>
<proteinExistence type="predicted"/>
<dbReference type="RefSeq" id="WP_109387385.1">
    <property type="nucleotide sequence ID" value="NZ_QETF01000004.1"/>
</dbReference>
<feature type="transmembrane region" description="Helical" evidence="1">
    <location>
        <begin position="157"/>
        <end position="179"/>
    </location>
</feature>
<dbReference type="PANTHER" id="PTHR34989">
    <property type="entry name" value="PROTEIN HDED"/>
    <property type="match status" value="1"/>
</dbReference>
<dbReference type="Proteomes" id="UP000245293">
    <property type="component" value="Unassembled WGS sequence"/>
</dbReference>
<feature type="transmembrane region" description="Helical" evidence="1">
    <location>
        <begin position="101"/>
        <end position="124"/>
    </location>
</feature>
<reference evidence="3" key="1">
    <citation type="submission" date="2018-05" db="EMBL/GenBank/DDBJ databases">
        <authorList>
            <person name="Du Z."/>
            <person name="Wang X."/>
        </authorList>
    </citation>
    <scope>NUCLEOTIDE SEQUENCE [LARGE SCALE GENOMIC DNA]</scope>
    <source>
        <strain evidence="3">WDS4C29</strain>
    </source>
</reference>
<feature type="transmembrane region" description="Helical" evidence="1">
    <location>
        <begin position="131"/>
        <end position="151"/>
    </location>
</feature>
<feature type="transmembrane region" description="Helical" evidence="1">
    <location>
        <begin position="23"/>
        <end position="44"/>
    </location>
</feature>
<keyword evidence="1" id="KW-1133">Transmembrane helix</keyword>
<dbReference type="InterPro" id="IPR052712">
    <property type="entry name" value="Acid_resist_chaperone_HdeD"/>
</dbReference>
<dbReference type="Pfam" id="PF03729">
    <property type="entry name" value="DUF308"/>
    <property type="match status" value="1"/>
</dbReference>
<dbReference type="EMBL" id="QETF01000004">
    <property type="protein sequence ID" value="PWG17655.1"/>
    <property type="molecule type" value="Genomic_DNA"/>
</dbReference>
<dbReference type="GO" id="GO:0005886">
    <property type="term" value="C:plasma membrane"/>
    <property type="evidence" value="ECO:0007669"/>
    <property type="project" value="TreeGrafter"/>
</dbReference>
<feature type="transmembrane region" description="Helical" evidence="1">
    <location>
        <begin position="50"/>
        <end position="68"/>
    </location>
</feature>
<organism evidence="2 3">
    <name type="scientific">Salibaculum griseiflavum</name>
    <dbReference type="NCBI Taxonomy" id="1914409"/>
    <lineage>
        <taxon>Bacteria</taxon>
        <taxon>Pseudomonadati</taxon>
        <taxon>Pseudomonadota</taxon>
        <taxon>Alphaproteobacteria</taxon>
        <taxon>Rhodobacterales</taxon>
        <taxon>Roseobacteraceae</taxon>
        <taxon>Salibaculum</taxon>
    </lineage>
</organism>
<protein>
    <recommendedName>
        <fullName evidence="4">HdeD family acid-resistance protein</fullName>
    </recommendedName>
</protein>
<keyword evidence="1" id="KW-0472">Membrane</keyword>
<comment type="caution">
    <text evidence="2">The sequence shown here is derived from an EMBL/GenBank/DDBJ whole genome shotgun (WGS) entry which is preliminary data.</text>
</comment>
<name>A0A2V1P5C3_9RHOB</name>
<evidence type="ECO:0008006" key="4">
    <source>
        <dbReference type="Google" id="ProtNLM"/>
    </source>
</evidence>
<evidence type="ECO:0000313" key="2">
    <source>
        <dbReference type="EMBL" id="PWG17655.1"/>
    </source>
</evidence>
<dbReference type="PANTHER" id="PTHR34989:SF1">
    <property type="entry name" value="PROTEIN HDED"/>
    <property type="match status" value="1"/>
</dbReference>
<dbReference type="AlphaFoldDB" id="A0A2V1P5C3"/>
<keyword evidence="3" id="KW-1185">Reference proteome</keyword>
<evidence type="ECO:0000313" key="3">
    <source>
        <dbReference type="Proteomes" id="UP000245293"/>
    </source>
</evidence>
<evidence type="ECO:0000256" key="1">
    <source>
        <dbReference type="SAM" id="Phobius"/>
    </source>
</evidence>
<accession>A0A2V1P5C3</accession>
<keyword evidence="1" id="KW-0812">Transmembrane</keyword>